<sequence length="231" mass="24523">MAARSGEKSSFAVACNLLSNYIKQKGGVADLGLGITSRSLENSKGEAETVQKPAAMSLLPAMAVAGEKKQEIKDKSAMDLFPQETGFGASESLSKSIELDKSQLTIFYGGKVLVFDNFPAEKAKDLMNMATKGTATSPAEPTNNTPAPVPAPAPVQRPSHAAVSDLPIARKASLHRFLEKRKDRLNARAPYQVSTSPEKPSLHKEGESQPWLGLGPQAVKSGLSLSSECSQ</sequence>
<comment type="function">
    <text evidence="4">Repressor of jasmonate responses.</text>
</comment>
<keyword evidence="8" id="KW-1185">Reference proteome</keyword>
<evidence type="ECO:0000313" key="8">
    <source>
        <dbReference type="Proteomes" id="UP001210211"/>
    </source>
</evidence>
<dbReference type="GO" id="GO:2000022">
    <property type="term" value="P:regulation of jasmonic acid mediated signaling pathway"/>
    <property type="evidence" value="ECO:0007669"/>
    <property type="project" value="UniProtKB-UniRule"/>
</dbReference>
<dbReference type="Proteomes" id="UP001210211">
    <property type="component" value="Unassembled WGS sequence"/>
</dbReference>
<evidence type="ECO:0000313" key="7">
    <source>
        <dbReference type="EMBL" id="KAJ3698053.1"/>
    </source>
</evidence>
<comment type="caution">
    <text evidence="7">The sequence shown here is derived from an EMBL/GenBank/DDBJ whole genome shotgun (WGS) entry which is preliminary data.</text>
</comment>
<evidence type="ECO:0000256" key="2">
    <source>
        <dbReference type="ARBA" id="ARBA00022819"/>
    </source>
</evidence>
<evidence type="ECO:0000259" key="6">
    <source>
        <dbReference type="PROSITE" id="PS51320"/>
    </source>
</evidence>
<keyword evidence="4" id="KW-0539">Nucleus</keyword>
<feature type="compositionally biased region" description="Low complexity" evidence="5">
    <location>
        <begin position="134"/>
        <end position="146"/>
    </location>
</feature>
<organism evidence="7 8">
    <name type="scientific">Rhynchospora tenuis</name>
    <dbReference type="NCBI Taxonomy" id="198213"/>
    <lineage>
        <taxon>Eukaryota</taxon>
        <taxon>Viridiplantae</taxon>
        <taxon>Streptophyta</taxon>
        <taxon>Embryophyta</taxon>
        <taxon>Tracheophyta</taxon>
        <taxon>Spermatophyta</taxon>
        <taxon>Magnoliopsida</taxon>
        <taxon>Liliopsida</taxon>
        <taxon>Poales</taxon>
        <taxon>Cyperaceae</taxon>
        <taxon>Cyperoideae</taxon>
        <taxon>Rhynchosporeae</taxon>
        <taxon>Rhynchospora</taxon>
    </lineage>
</organism>
<feature type="domain" description="Tify" evidence="6">
    <location>
        <begin position="97"/>
        <end position="132"/>
    </location>
</feature>
<dbReference type="GO" id="GO:0009611">
    <property type="term" value="P:response to wounding"/>
    <property type="evidence" value="ECO:0007669"/>
    <property type="project" value="UniProtKB-UniRule"/>
</dbReference>
<dbReference type="SMART" id="SM00979">
    <property type="entry name" value="TIFY"/>
    <property type="match status" value="1"/>
</dbReference>
<evidence type="ECO:0000256" key="4">
    <source>
        <dbReference type="RuleBase" id="RU369065"/>
    </source>
</evidence>
<comment type="subcellular location">
    <subcellularLocation>
        <location evidence="4">Nucleus</location>
    </subcellularLocation>
</comment>
<reference evidence="7 8" key="1">
    <citation type="journal article" date="2022" name="Cell">
        <title>Repeat-based holocentromeres influence genome architecture and karyotype evolution.</title>
        <authorList>
            <person name="Hofstatter P.G."/>
            <person name="Thangavel G."/>
            <person name="Lux T."/>
            <person name="Neumann P."/>
            <person name="Vondrak T."/>
            <person name="Novak P."/>
            <person name="Zhang M."/>
            <person name="Costa L."/>
            <person name="Castellani M."/>
            <person name="Scott A."/>
            <person name="Toegelov H."/>
            <person name="Fuchs J."/>
            <person name="Mata-Sucre Y."/>
            <person name="Dias Y."/>
            <person name="Vanzela A.L.L."/>
            <person name="Huettel B."/>
            <person name="Almeida C.C.S."/>
            <person name="Simkova H."/>
            <person name="Souza G."/>
            <person name="Pedrosa-Harand A."/>
            <person name="Macas J."/>
            <person name="Mayer K.F.X."/>
            <person name="Houben A."/>
            <person name="Marques A."/>
        </authorList>
    </citation>
    <scope>NUCLEOTIDE SEQUENCE [LARGE SCALE GENOMIC DNA]</scope>
    <source>
        <strain evidence="7">RhyTen1mFocal</strain>
    </source>
</reference>
<dbReference type="EMBL" id="JAMRDG010000001">
    <property type="protein sequence ID" value="KAJ3698053.1"/>
    <property type="molecule type" value="Genomic_DNA"/>
</dbReference>
<feature type="region of interest" description="Disordered" evidence="5">
    <location>
        <begin position="133"/>
        <end position="161"/>
    </location>
</feature>
<protein>
    <recommendedName>
        <fullName evidence="4">Protein TIFY</fullName>
    </recommendedName>
    <alternativeName>
        <fullName evidence="4">Jasmonate ZIM domain-containing protein</fullName>
    </alternativeName>
</protein>
<comment type="similarity">
    <text evidence="1 4">Belongs to the TIFY/JAZ family.</text>
</comment>
<dbReference type="InterPro" id="IPR040390">
    <property type="entry name" value="TIFY/JAZ"/>
</dbReference>
<dbReference type="InterPro" id="IPR010399">
    <property type="entry name" value="Tify_dom"/>
</dbReference>
<dbReference type="AlphaFoldDB" id="A0AAD6ER19"/>
<evidence type="ECO:0000256" key="3">
    <source>
        <dbReference type="ARBA" id="ARBA00022843"/>
    </source>
</evidence>
<keyword evidence="2 4" id="KW-1184">Jasmonic acid signaling pathway</keyword>
<dbReference type="InterPro" id="IPR018467">
    <property type="entry name" value="CCT_CS"/>
</dbReference>
<evidence type="ECO:0000256" key="5">
    <source>
        <dbReference type="SAM" id="MobiDB-lite"/>
    </source>
</evidence>
<dbReference type="PROSITE" id="PS51320">
    <property type="entry name" value="TIFY"/>
    <property type="match status" value="1"/>
</dbReference>
<accession>A0AAD6ER19</accession>
<dbReference type="GO" id="GO:0005634">
    <property type="term" value="C:nucleus"/>
    <property type="evidence" value="ECO:0007669"/>
    <property type="project" value="UniProtKB-SubCell"/>
</dbReference>
<dbReference type="Pfam" id="PF09425">
    <property type="entry name" value="Jas_motif"/>
    <property type="match status" value="1"/>
</dbReference>
<dbReference type="PANTHER" id="PTHR33077">
    <property type="entry name" value="PROTEIN TIFY 4A-RELATED-RELATED"/>
    <property type="match status" value="1"/>
</dbReference>
<dbReference type="Pfam" id="PF06200">
    <property type="entry name" value="tify"/>
    <property type="match status" value="1"/>
</dbReference>
<comment type="domain">
    <text evidence="4">The jas domain is required for interaction with COI1.</text>
</comment>
<keyword evidence="3" id="KW-0832">Ubl conjugation</keyword>
<gene>
    <name evidence="7" type="ORF">LUZ61_001758</name>
</gene>
<evidence type="ECO:0000256" key="1">
    <source>
        <dbReference type="ARBA" id="ARBA00008614"/>
    </source>
</evidence>
<name>A0AAD6ER19_9POAL</name>
<feature type="region of interest" description="Disordered" evidence="5">
    <location>
        <begin position="181"/>
        <end position="231"/>
    </location>
</feature>
<dbReference type="GO" id="GO:0031347">
    <property type="term" value="P:regulation of defense response"/>
    <property type="evidence" value="ECO:0007669"/>
    <property type="project" value="UniProtKB-UniRule"/>
</dbReference>
<proteinExistence type="inferred from homology"/>
<dbReference type="PANTHER" id="PTHR33077:SF140">
    <property type="entry name" value="PROTEIN TIFY 10B"/>
    <property type="match status" value="1"/>
</dbReference>